<evidence type="ECO:0000259" key="1">
    <source>
        <dbReference type="PROSITE" id="PS50995"/>
    </source>
</evidence>
<dbReference type="GO" id="GO:0003700">
    <property type="term" value="F:DNA-binding transcription factor activity"/>
    <property type="evidence" value="ECO:0007669"/>
    <property type="project" value="InterPro"/>
</dbReference>
<feature type="domain" description="HTH marR-type" evidence="1">
    <location>
        <begin position="7"/>
        <end position="154"/>
    </location>
</feature>
<gene>
    <name evidence="2" type="ORF">GCM10008956_22740</name>
</gene>
<dbReference type="EMBL" id="BMQG01000007">
    <property type="protein sequence ID" value="GGM46000.1"/>
    <property type="molecule type" value="Genomic_DNA"/>
</dbReference>
<organism evidence="2 3">
    <name type="scientific">Deinococcus arenae</name>
    <dbReference type="NCBI Taxonomy" id="1452751"/>
    <lineage>
        <taxon>Bacteria</taxon>
        <taxon>Thermotogati</taxon>
        <taxon>Deinococcota</taxon>
        <taxon>Deinococci</taxon>
        <taxon>Deinococcales</taxon>
        <taxon>Deinococcaceae</taxon>
        <taxon>Deinococcus</taxon>
    </lineage>
</organism>
<proteinExistence type="predicted"/>
<dbReference type="GO" id="GO:0006950">
    <property type="term" value="P:response to stress"/>
    <property type="evidence" value="ECO:0007669"/>
    <property type="project" value="TreeGrafter"/>
</dbReference>
<dbReference type="InterPro" id="IPR036390">
    <property type="entry name" value="WH_DNA-bd_sf"/>
</dbReference>
<evidence type="ECO:0000313" key="3">
    <source>
        <dbReference type="Proteomes" id="UP000600547"/>
    </source>
</evidence>
<dbReference type="AlphaFoldDB" id="A0A8H9L7L3"/>
<dbReference type="InterPro" id="IPR000835">
    <property type="entry name" value="HTH_MarR-typ"/>
</dbReference>
<name>A0A8H9L7L3_9DEIO</name>
<accession>A0A8H9L7L3</accession>
<dbReference type="InterPro" id="IPR036388">
    <property type="entry name" value="WH-like_DNA-bd_sf"/>
</dbReference>
<dbReference type="Proteomes" id="UP000600547">
    <property type="component" value="Unassembled WGS sequence"/>
</dbReference>
<sequence>MSPDPHSPDLTRQPLRFLAAYWTAWQGLSGQVQAALAREHDLDLRAFLILSHVQAGPHTPSDLARTLDLPRYEVARALRHLEGAGAVAHVPHPTDARRRALHVTPAGAQLWGAAMQTLQRATQPALDRLGPQLDAVTSGLETLITPTPLPEATA</sequence>
<evidence type="ECO:0000313" key="2">
    <source>
        <dbReference type="EMBL" id="GGM46000.1"/>
    </source>
</evidence>
<protein>
    <recommendedName>
        <fullName evidence="1">HTH marR-type domain-containing protein</fullName>
    </recommendedName>
</protein>
<dbReference type="PROSITE" id="PS50995">
    <property type="entry name" value="HTH_MARR_2"/>
    <property type="match status" value="1"/>
</dbReference>
<dbReference type="SMART" id="SM00347">
    <property type="entry name" value="HTH_MARR"/>
    <property type="match status" value="1"/>
</dbReference>
<dbReference type="InterPro" id="IPR039422">
    <property type="entry name" value="MarR/SlyA-like"/>
</dbReference>
<dbReference type="PANTHER" id="PTHR33164:SF43">
    <property type="entry name" value="HTH-TYPE TRANSCRIPTIONAL REPRESSOR YETL"/>
    <property type="match status" value="1"/>
</dbReference>
<dbReference type="RefSeq" id="WP_162393728.1">
    <property type="nucleotide sequence ID" value="NZ_BMQG01000007.1"/>
</dbReference>
<dbReference type="Pfam" id="PF12802">
    <property type="entry name" value="MarR_2"/>
    <property type="match status" value="1"/>
</dbReference>
<reference evidence="3" key="1">
    <citation type="journal article" date="2019" name="Int. J. Syst. Evol. Microbiol.">
        <title>The Global Catalogue of Microorganisms (GCM) 10K type strain sequencing project: providing services to taxonomists for standard genome sequencing and annotation.</title>
        <authorList>
            <consortium name="The Broad Institute Genomics Platform"/>
            <consortium name="The Broad Institute Genome Sequencing Center for Infectious Disease"/>
            <person name="Wu L."/>
            <person name="Ma J."/>
        </authorList>
    </citation>
    <scope>NUCLEOTIDE SEQUENCE [LARGE SCALE GENOMIC DNA]</scope>
    <source>
        <strain evidence="3">JCM 31047</strain>
    </source>
</reference>
<dbReference type="PANTHER" id="PTHR33164">
    <property type="entry name" value="TRANSCRIPTIONAL REGULATOR, MARR FAMILY"/>
    <property type="match status" value="1"/>
</dbReference>
<comment type="caution">
    <text evidence="2">The sequence shown here is derived from an EMBL/GenBank/DDBJ whole genome shotgun (WGS) entry which is preliminary data.</text>
</comment>
<dbReference type="SUPFAM" id="SSF46785">
    <property type="entry name" value="Winged helix' DNA-binding domain"/>
    <property type="match status" value="1"/>
</dbReference>
<dbReference type="Gene3D" id="1.10.10.10">
    <property type="entry name" value="Winged helix-like DNA-binding domain superfamily/Winged helix DNA-binding domain"/>
    <property type="match status" value="1"/>
</dbReference>
<keyword evidence="3" id="KW-1185">Reference proteome</keyword>